<gene>
    <name evidence="1" type="ORF">RSSM_04387</name>
</gene>
<dbReference type="AlphaFoldDB" id="M5UDV0"/>
<proteinExistence type="predicted"/>
<dbReference type="Proteomes" id="UP000011885">
    <property type="component" value="Unassembled WGS sequence"/>
</dbReference>
<protein>
    <submittedName>
        <fullName evidence="1">Uncharacterized protein</fullName>
    </submittedName>
</protein>
<name>M5UDV0_9BACT</name>
<dbReference type="EMBL" id="ANOH01000291">
    <property type="protein sequence ID" value="EMI54168.1"/>
    <property type="molecule type" value="Genomic_DNA"/>
</dbReference>
<keyword evidence="2" id="KW-1185">Reference proteome</keyword>
<evidence type="ECO:0000313" key="2">
    <source>
        <dbReference type="Proteomes" id="UP000011885"/>
    </source>
</evidence>
<evidence type="ECO:0000313" key="1">
    <source>
        <dbReference type="EMBL" id="EMI54168.1"/>
    </source>
</evidence>
<reference evidence="1 2" key="1">
    <citation type="journal article" date="2013" name="Mar. Genomics">
        <title>Expression of sulfatases in Rhodopirellula baltica and the diversity of sulfatases in the genus Rhodopirellula.</title>
        <authorList>
            <person name="Wegner C.E."/>
            <person name="Richter-Heitmann T."/>
            <person name="Klindworth A."/>
            <person name="Klockow C."/>
            <person name="Richter M."/>
            <person name="Achstetter T."/>
            <person name="Glockner F.O."/>
            <person name="Harder J."/>
        </authorList>
    </citation>
    <scope>NUCLEOTIDE SEQUENCE [LARGE SCALE GENOMIC DNA]</scope>
    <source>
        <strain evidence="1 2">SM41</strain>
    </source>
</reference>
<sequence length="66" mass="7530">MTVHDPAFTDEDYAVLLQALSTWEELGTSETATNRKVKMVLLKAKLAIQRSDAYVDRLFDRGTELR</sequence>
<accession>M5UDV0</accession>
<comment type="caution">
    <text evidence="1">The sequence shown here is derived from an EMBL/GenBank/DDBJ whole genome shotgun (WGS) entry which is preliminary data.</text>
</comment>
<dbReference type="PATRIC" id="fig|1263870.3.peg.4638"/>
<organism evidence="1 2">
    <name type="scientific">Rhodopirellula sallentina SM41</name>
    <dbReference type="NCBI Taxonomy" id="1263870"/>
    <lineage>
        <taxon>Bacteria</taxon>
        <taxon>Pseudomonadati</taxon>
        <taxon>Planctomycetota</taxon>
        <taxon>Planctomycetia</taxon>
        <taxon>Pirellulales</taxon>
        <taxon>Pirellulaceae</taxon>
        <taxon>Rhodopirellula</taxon>
    </lineage>
</organism>
<dbReference type="RefSeq" id="WP_008682877.1">
    <property type="nucleotide sequence ID" value="NZ_ANOH01000291.1"/>
</dbReference>